<comment type="caution">
    <text evidence="3">The sequence shown here is derived from an EMBL/GenBank/DDBJ whole genome shotgun (WGS) entry which is preliminary data.</text>
</comment>
<sequence>MTERGDSAFGDMPGGHTTAGRCNRRAGSGTWLFPAHGRALRPARIAAGAATVLAAGALLTGCGDMDDASNPRHVKGNAAPAGLSPNGSKKGGNGGEDNSADNAGKKGKDNGASQSGGSSSSGANGSAGSDGNGDSTGGGSDGASSGSDGAGANCTTADLSASIGPNRPGAGQNHFALIFTNKSGRPCTVKGFPGFAFINASGKQVSVPPQREGGGAQAVELGAGSSAWAPLSYANPQVSGARSVTPDAALLTPPDQQASLRVDWSGGPAPAAGEGSVPKIGPLSPGTG</sequence>
<gene>
    <name evidence="3" type="ORF">ITI46_15645</name>
</gene>
<dbReference type="EMBL" id="JADKMA010000069">
    <property type="protein sequence ID" value="MBO8193089.1"/>
    <property type="molecule type" value="Genomic_DNA"/>
</dbReference>
<protein>
    <submittedName>
        <fullName evidence="3">DUF4232 domain-containing protein</fullName>
    </submittedName>
</protein>
<dbReference type="InterPro" id="IPR025326">
    <property type="entry name" value="DUF4232"/>
</dbReference>
<dbReference type="Proteomes" id="UP001519064">
    <property type="component" value="Unassembled WGS sequence"/>
</dbReference>
<dbReference type="Pfam" id="PF14016">
    <property type="entry name" value="DUF4232"/>
    <property type="match status" value="1"/>
</dbReference>
<feature type="region of interest" description="Disordered" evidence="1">
    <location>
        <begin position="1"/>
        <end position="26"/>
    </location>
</feature>
<feature type="compositionally biased region" description="Gly residues" evidence="1">
    <location>
        <begin position="128"/>
        <end position="141"/>
    </location>
</feature>
<accession>A0ABS3XCT2</accession>
<feature type="compositionally biased region" description="Low complexity" evidence="1">
    <location>
        <begin position="142"/>
        <end position="153"/>
    </location>
</feature>
<feature type="compositionally biased region" description="Low complexity" evidence="1">
    <location>
        <begin position="110"/>
        <end position="127"/>
    </location>
</feature>
<evidence type="ECO:0000313" key="3">
    <source>
        <dbReference type="EMBL" id="MBO8193089.1"/>
    </source>
</evidence>
<feature type="region of interest" description="Disordered" evidence="1">
    <location>
        <begin position="247"/>
        <end position="288"/>
    </location>
</feature>
<feature type="domain" description="DUF4232" evidence="2">
    <location>
        <begin position="154"/>
        <end position="274"/>
    </location>
</feature>
<evidence type="ECO:0000259" key="2">
    <source>
        <dbReference type="Pfam" id="PF14016"/>
    </source>
</evidence>
<name>A0ABS3XCT2_9ACTN</name>
<organism evidence="3 4">
    <name type="scientific">Streptomyces oryzae</name>
    <dbReference type="NCBI Taxonomy" id="1434886"/>
    <lineage>
        <taxon>Bacteria</taxon>
        <taxon>Bacillati</taxon>
        <taxon>Actinomycetota</taxon>
        <taxon>Actinomycetes</taxon>
        <taxon>Kitasatosporales</taxon>
        <taxon>Streptomycetaceae</taxon>
        <taxon>Streptomyces</taxon>
    </lineage>
</organism>
<evidence type="ECO:0000256" key="1">
    <source>
        <dbReference type="SAM" id="MobiDB-lite"/>
    </source>
</evidence>
<evidence type="ECO:0000313" key="4">
    <source>
        <dbReference type="Proteomes" id="UP001519064"/>
    </source>
</evidence>
<feature type="region of interest" description="Disordered" evidence="1">
    <location>
        <begin position="69"/>
        <end position="173"/>
    </location>
</feature>
<reference evidence="3 4" key="1">
    <citation type="submission" date="2020-11" db="EMBL/GenBank/DDBJ databases">
        <title>Streptomyces spirodelae sp. nov., isolated from duckweed.</title>
        <authorList>
            <person name="Saimee Y."/>
            <person name="Duangmal K."/>
        </authorList>
    </citation>
    <scope>NUCLEOTIDE SEQUENCE [LARGE SCALE GENOMIC DNA]</scope>
    <source>
        <strain evidence="3 4">S16-07</strain>
    </source>
</reference>
<dbReference type="RefSeq" id="WP_209240151.1">
    <property type="nucleotide sequence ID" value="NZ_JADKMA010000069.1"/>
</dbReference>
<proteinExistence type="predicted"/>
<keyword evidence="4" id="KW-1185">Reference proteome</keyword>